<dbReference type="CDD" id="cd01831">
    <property type="entry name" value="Endoglucanase_E_like"/>
    <property type="match status" value="1"/>
</dbReference>
<evidence type="ECO:0000313" key="4">
    <source>
        <dbReference type="Proteomes" id="UP000800036"/>
    </source>
</evidence>
<evidence type="ECO:0000259" key="2">
    <source>
        <dbReference type="Pfam" id="PF13472"/>
    </source>
</evidence>
<organism evidence="3 4">
    <name type="scientific">Bimuria novae-zelandiae CBS 107.79</name>
    <dbReference type="NCBI Taxonomy" id="1447943"/>
    <lineage>
        <taxon>Eukaryota</taxon>
        <taxon>Fungi</taxon>
        <taxon>Dikarya</taxon>
        <taxon>Ascomycota</taxon>
        <taxon>Pezizomycotina</taxon>
        <taxon>Dothideomycetes</taxon>
        <taxon>Pleosporomycetidae</taxon>
        <taxon>Pleosporales</taxon>
        <taxon>Massarineae</taxon>
        <taxon>Didymosphaeriaceae</taxon>
        <taxon>Bimuria</taxon>
    </lineage>
</organism>
<dbReference type="SUPFAM" id="SSF52266">
    <property type="entry name" value="SGNH hydrolase"/>
    <property type="match status" value="1"/>
</dbReference>
<accession>A0A6A5VL52</accession>
<dbReference type="EMBL" id="ML976662">
    <property type="protein sequence ID" value="KAF1977961.1"/>
    <property type="molecule type" value="Genomic_DNA"/>
</dbReference>
<keyword evidence="4" id="KW-1185">Reference proteome</keyword>
<dbReference type="PANTHER" id="PTHR37834">
    <property type="entry name" value="GDSL-LIKE LIPASE/ACYLHYDROLASE DOMAIN PROTEIN (AFU_ORTHOLOGUE AFUA_2G00620)"/>
    <property type="match status" value="1"/>
</dbReference>
<dbReference type="InterPro" id="IPR052762">
    <property type="entry name" value="PCW_deacetylase/CE"/>
</dbReference>
<dbReference type="InterPro" id="IPR037461">
    <property type="entry name" value="CtCE2-like_dom"/>
</dbReference>
<dbReference type="Proteomes" id="UP000800036">
    <property type="component" value="Unassembled WGS sequence"/>
</dbReference>
<keyword evidence="1" id="KW-0732">Signal</keyword>
<name>A0A6A5VL52_9PLEO</name>
<protein>
    <submittedName>
        <fullName evidence="3">Acetylxylan esterase</fullName>
    </submittedName>
</protein>
<dbReference type="Gene3D" id="3.40.50.1110">
    <property type="entry name" value="SGNH hydrolase"/>
    <property type="match status" value="1"/>
</dbReference>
<sequence length="407" mass="45231">MKLLAILCGFVAFSTATILENGRVRETHSVDTKVAKIATNSTGWKTYGPNATELSYKGRWDDKHISWWAAPGLKFGFSGQNLAITFGNLTSDGVLVAYRVSGLDWQMSNITAGAAHQFVSPSTPGLNATLASQLPLVFELRVTNWAYGVQISAVHISSGEKLIKIPDYSRKIEFIGDSLMAGYSATYEALSGFGYNIGAGFGNVEFSITAYPGICLHDAECWGNARGQEYQFYRTVDTSPRAISLYGTSPPRWDFSAHADPDVVLINIGTNDNNTATPPTREQYLQSYLAFVPAVHKLYPRAQIVLMSLWNGFSRTGSSYRQSGAYIDEIYQVYQTYVREGYVHYFNSTGILQHNDIGPQWHPTDVGHIKVASHVMQYLRIKFGWEFGATGPEVQHETLYWNDEVGY</sequence>
<dbReference type="GO" id="GO:0052689">
    <property type="term" value="F:carboxylic ester hydrolase activity"/>
    <property type="evidence" value="ECO:0007669"/>
    <property type="project" value="InterPro"/>
</dbReference>
<evidence type="ECO:0000313" key="3">
    <source>
        <dbReference type="EMBL" id="KAF1977961.1"/>
    </source>
</evidence>
<feature type="domain" description="SGNH hydrolase-type esterase" evidence="2">
    <location>
        <begin position="174"/>
        <end position="368"/>
    </location>
</feature>
<evidence type="ECO:0000256" key="1">
    <source>
        <dbReference type="SAM" id="SignalP"/>
    </source>
</evidence>
<feature type="signal peptide" evidence="1">
    <location>
        <begin position="1"/>
        <end position="16"/>
    </location>
</feature>
<dbReference type="OrthoDB" id="426133at2759"/>
<feature type="chain" id="PRO_5025485926" evidence="1">
    <location>
        <begin position="17"/>
        <end position="407"/>
    </location>
</feature>
<dbReference type="PANTHER" id="PTHR37834:SF2">
    <property type="entry name" value="ESTERASE, SGNH HYDROLASE-TYPE"/>
    <property type="match status" value="1"/>
</dbReference>
<dbReference type="AlphaFoldDB" id="A0A6A5VL52"/>
<dbReference type="InterPro" id="IPR013830">
    <property type="entry name" value="SGNH_hydro"/>
</dbReference>
<gene>
    <name evidence="3" type="ORF">BU23DRAFT_277071</name>
</gene>
<dbReference type="Pfam" id="PF13472">
    <property type="entry name" value="Lipase_GDSL_2"/>
    <property type="match status" value="1"/>
</dbReference>
<proteinExistence type="predicted"/>
<reference evidence="3" key="1">
    <citation type="journal article" date="2020" name="Stud. Mycol.">
        <title>101 Dothideomycetes genomes: a test case for predicting lifestyles and emergence of pathogens.</title>
        <authorList>
            <person name="Haridas S."/>
            <person name="Albert R."/>
            <person name="Binder M."/>
            <person name="Bloem J."/>
            <person name="Labutti K."/>
            <person name="Salamov A."/>
            <person name="Andreopoulos B."/>
            <person name="Baker S."/>
            <person name="Barry K."/>
            <person name="Bills G."/>
            <person name="Bluhm B."/>
            <person name="Cannon C."/>
            <person name="Castanera R."/>
            <person name="Culley D."/>
            <person name="Daum C."/>
            <person name="Ezra D."/>
            <person name="Gonzalez J."/>
            <person name="Henrissat B."/>
            <person name="Kuo A."/>
            <person name="Liang C."/>
            <person name="Lipzen A."/>
            <person name="Lutzoni F."/>
            <person name="Magnuson J."/>
            <person name="Mondo S."/>
            <person name="Nolan M."/>
            <person name="Ohm R."/>
            <person name="Pangilinan J."/>
            <person name="Park H.-J."/>
            <person name="Ramirez L."/>
            <person name="Alfaro M."/>
            <person name="Sun H."/>
            <person name="Tritt A."/>
            <person name="Yoshinaga Y."/>
            <person name="Zwiers L.-H."/>
            <person name="Turgeon B."/>
            <person name="Goodwin S."/>
            <person name="Spatafora J."/>
            <person name="Crous P."/>
            <person name="Grigoriev I."/>
        </authorList>
    </citation>
    <scope>NUCLEOTIDE SEQUENCE</scope>
    <source>
        <strain evidence="3">CBS 107.79</strain>
    </source>
</reference>
<dbReference type="InterPro" id="IPR036514">
    <property type="entry name" value="SGNH_hydro_sf"/>
</dbReference>